<dbReference type="PANTHER" id="PTHR20922:SF13">
    <property type="entry name" value="DNL-TYPE ZINC FINGER PROTEIN"/>
    <property type="match status" value="1"/>
</dbReference>
<keyword evidence="1" id="KW-0479">Metal-binding</keyword>
<gene>
    <name evidence="7" type="primary">CSON011741</name>
</gene>
<organism evidence="7">
    <name type="scientific">Culicoides sonorensis</name>
    <name type="common">Biting midge</name>
    <dbReference type="NCBI Taxonomy" id="179676"/>
    <lineage>
        <taxon>Eukaryota</taxon>
        <taxon>Metazoa</taxon>
        <taxon>Ecdysozoa</taxon>
        <taxon>Arthropoda</taxon>
        <taxon>Hexapoda</taxon>
        <taxon>Insecta</taxon>
        <taxon>Pterygota</taxon>
        <taxon>Neoptera</taxon>
        <taxon>Endopterygota</taxon>
        <taxon>Diptera</taxon>
        <taxon>Nematocera</taxon>
        <taxon>Chironomoidea</taxon>
        <taxon>Ceratopogonidae</taxon>
        <taxon>Ceratopogoninae</taxon>
        <taxon>Culicoides</taxon>
        <taxon>Monoculicoides</taxon>
    </lineage>
</organism>
<dbReference type="GO" id="GO:0050821">
    <property type="term" value="P:protein stabilization"/>
    <property type="evidence" value="ECO:0007669"/>
    <property type="project" value="TreeGrafter"/>
</dbReference>
<dbReference type="InterPro" id="IPR024158">
    <property type="entry name" value="Mt_import_TIM15"/>
</dbReference>
<dbReference type="GO" id="GO:0006457">
    <property type="term" value="P:protein folding"/>
    <property type="evidence" value="ECO:0007669"/>
    <property type="project" value="TreeGrafter"/>
</dbReference>
<evidence type="ECO:0000259" key="5">
    <source>
        <dbReference type="PROSITE" id="PS51501"/>
    </source>
</evidence>
<proteinExistence type="predicted"/>
<dbReference type="Pfam" id="PF05180">
    <property type="entry name" value="zf-DNL"/>
    <property type="match status" value="1"/>
</dbReference>
<evidence type="ECO:0000256" key="3">
    <source>
        <dbReference type="ARBA" id="ARBA00022833"/>
    </source>
</evidence>
<name>A0A336M3U6_CULSO</name>
<dbReference type="EMBL" id="UFQS01000523">
    <property type="protein sequence ID" value="SSX04573.1"/>
    <property type="molecule type" value="Genomic_DNA"/>
</dbReference>
<dbReference type="GO" id="GO:0008270">
    <property type="term" value="F:zinc ion binding"/>
    <property type="evidence" value="ECO:0007669"/>
    <property type="project" value="UniProtKB-KW"/>
</dbReference>
<keyword evidence="2 4" id="KW-0863">Zinc-finger</keyword>
<feature type="domain" description="DNL-type" evidence="5">
    <location>
        <begin position="61"/>
        <end position="151"/>
    </location>
</feature>
<dbReference type="AlphaFoldDB" id="A0A336M3U6"/>
<dbReference type="EMBL" id="UFQT01000523">
    <property type="protein sequence ID" value="SSX24936.1"/>
    <property type="molecule type" value="Genomic_DNA"/>
</dbReference>
<dbReference type="VEuPathDB" id="VectorBase:CSON011741"/>
<evidence type="ECO:0000313" key="6">
    <source>
        <dbReference type="EMBL" id="SSX04573.1"/>
    </source>
</evidence>
<accession>A0A336M3U6</accession>
<dbReference type="GO" id="GO:0005739">
    <property type="term" value="C:mitochondrion"/>
    <property type="evidence" value="ECO:0007669"/>
    <property type="project" value="TreeGrafter"/>
</dbReference>
<evidence type="ECO:0000256" key="4">
    <source>
        <dbReference type="PROSITE-ProRule" id="PRU00834"/>
    </source>
</evidence>
<protein>
    <submittedName>
        <fullName evidence="7">CSON011741 protein</fullName>
    </submittedName>
</protein>
<evidence type="ECO:0000256" key="2">
    <source>
        <dbReference type="ARBA" id="ARBA00022771"/>
    </source>
</evidence>
<reference evidence="7" key="2">
    <citation type="submission" date="2018-07" db="EMBL/GenBank/DDBJ databases">
        <authorList>
            <person name="Quirk P.G."/>
            <person name="Krulwich T.A."/>
        </authorList>
    </citation>
    <scope>NUCLEOTIDE SEQUENCE</scope>
</reference>
<dbReference type="GO" id="GO:0030150">
    <property type="term" value="P:protein import into mitochondrial matrix"/>
    <property type="evidence" value="ECO:0007669"/>
    <property type="project" value="TreeGrafter"/>
</dbReference>
<dbReference type="InterPro" id="IPR007853">
    <property type="entry name" value="Znf_DNL-typ"/>
</dbReference>
<dbReference type="PANTHER" id="PTHR20922">
    <property type="entry name" value="DNL-TYPE ZINC FINGER PROTEIN"/>
    <property type="match status" value="1"/>
</dbReference>
<evidence type="ECO:0000313" key="7">
    <source>
        <dbReference type="EMBL" id="SSX24936.1"/>
    </source>
</evidence>
<reference evidence="6" key="1">
    <citation type="submission" date="2018-04" db="EMBL/GenBank/DDBJ databases">
        <authorList>
            <person name="Go L.Y."/>
            <person name="Mitchell J.A."/>
        </authorList>
    </citation>
    <scope>NUCLEOTIDE SEQUENCE</scope>
    <source>
        <tissue evidence="6">Whole organism</tissue>
    </source>
</reference>
<dbReference type="PROSITE" id="PS51501">
    <property type="entry name" value="ZF_DNL"/>
    <property type="match status" value="1"/>
</dbReference>
<keyword evidence="3" id="KW-0862">Zinc</keyword>
<evidence type="ECO:0000256" key="1">
    <source>
        <dbReference type="ARBA" id="ARBA00022723"/>
    </source>
</evidence>
<sequence>MFSRLIPMLIQRQSSRTLIRRVLNQKHSFQVFPRIERQFTSSLVNRNHEIPGDKSESEAQDEVKKLQLSATCKKCGTRNTKIISKVAYQNGVVLIQCDGCKNYHIIADNLGWFSDLNGKRNIEEILAEKGETTTKQSPEDILLSRSVRIKG</sequence>
<dbReference type="GO" id="GO:0051087">
    <property type="term" value="F:protein-folding chaperone binding"/>
    <property type="evidence" value="ECO:0007669"/>
    <property type="project" value="TreeGrafter"/>
</dbReference>